<evidence type="ECO:0000313" key="9">
    <source>
        <dbReference type="EMBL" id="KAK5993979.1"/>
    </source>
</evidence>
<dbReference type="InterPro" id="IPR002156">
    <property type="entry name" value="RNaseH_domain"/>
</dbReference>
<keyword evidence="6" id="KW-0255">Endonuclease</keyword>
<dbReference type="SUPFAM" id="SSF53098">
    <property type="entry name" value="Ribonuclease H-like"/>
    <property type="match status" value="1"/>
</dbReference>
<feature type="domain" description="RNase H type-1" evidence="8">
    <location>
        <begin position="69"/>
        <end position="226"/>
    </location>
</feature>
<evidence type="ECO:0000259" key="8">
    <source>
        <dbReference type="PROSITE" id="PS50879"/>
    </source>
</evidence>
<reference evidence="9 10" key="1">
    <citation type="submission" date="2024-01" db="EMBL/GenBank/DDBJ databases">
        <title>Complete genome of Cladobotryum mycophilum ATHUM6906.</title>
        <authorList>
            <person name="Christinaki A.C."/>
            <person name="Myridakis A.I."/>
            <person name="Kouvelis V.N."/>
        </authorList>
    </citation>
    <scope>NUCLEOTIDE SEQUENCE [LARGE SCALE GENOMIC DNA]</scope>
    <source>
        <strain evidence="9 10">ATHUM6906</strain>
    </source>
</reference>
<evidence type="ECO:0000256" key="5">
    <source>
        <dbReference type="ARBA" id="ARBA00022723"/>
    </source>
</evidence>
<evidence type="ECO:0000256" key="4">
    <source>
        <dbReference type="ARBA" id="ARBA00022722"/>
    </source>
</evidence>
<evidence type="ECO:0000256" key="3">
    <source>
        <dbReference type="ARBA" id="ARBA00012180"/>
    </source>
</evidence>
<evidence type="ECO:0000313" key="10">
    <source>
        <dbReference type="Proteomes" id="UP001338125"/>
    </source>
</evidence>
<evidence type="ECO:0000256" key="7">
    <source>
        <dbReference type="ARBA" id="ARBA00022801"/>
    </source>
</evidence>
<dbReference type="EMBL" id="JAVFKD010000012">
    <property type="protein sequence ID" value="KAK5993979.1"/>
    <property type="molecule type" value="Genomic_DNA"/>
</dbReference>
<dbReference type="Proteomes" id="UP001338125">
    <property type="component" value="Unassembled WGS sequence"/>
</dbReference>
<comment type="similarity">
    <text evidence="2">Belongs to the RNase H family.</text>
</comment>
<dbReference type="InterPro" id="IPR050092">
    <property type="entry name" value="RNase_H"/>
</dbReference>
<dbReference type="PANTHER" id="PTHR10642:SF26">
    <property type="entry name" value="RIBONUCLEASE H1"/>
    <property type="match status" value="1"/>
</dbReference>
<dbReference type="Pfam" id="PF00075">
    <property type="entry name" value="RNase_H"/>
    <property type="match status" value="1"/>
</dbReference>
<dbReference type="EC" id="3.1.26.4" evidence="3"/>
<keyword evidence="7" id="KW-0378">Hydrolase</keyword>
<accession>A0ABR0SPK5</accession>
<dbReference type="Gene3D" id="3.30.420.10">
    <property type="entry name" value="Ribonuclease H-like superfamily/Ribonuclease H"/>
    <property type="match status" value="1"/>
</dbReference>
<gene>
    <name evidence="9" type="ORF">PT974_07417</name>
</gene>
<dbReference type="CDD" id="cd13934">
    <property type="entry name" value="RNase_H_Dikarya_like"/>
    <property type="match status" value="1"/>
</dbReference>
<evidence type="ECO:0000256" key="6">
    <source>
        <dbReference type="ARBA" id="ARBA00022759"/>
    </source>
</evidence>
<dbReference type="PROSITE" id="PS50879">
    <property type="entry name" value="RNASE_H_1"/>
    <property type="match status" value="1"/>
</dbReference>
<keyword evidence="4" id="KW-0540">Nuclease</keyword>
<dbReference type="InterPro" id="IPR012337">
    <property type="entry name" value="RNaseH-like_sf"/>
</dbReference>
<comment type="caution">
    <text evidence="9">The sequence shown here is derived from an EMBL/GenBank/DDBJ whole genome shotgun (WGS) entry which is preliminary data.</text>
</comment>
<protein>
    <recommendedName>
        <fullName evidence="3">ribonuclease H</fullName>
        <ecNumber evidence="3">3.1.26.4</ecNumber>
    </recommendedName>
</protein>
<keyword evidence="10" id="KW-1185">Reference proteome</keyword>
<evidence type="ECO:0000256" key="2">
    <source>
        <dbReference type="ARBA" id="ARBA00005300"/>
    </source>
</evidence>
<organism evidence="9 10">
    <name type="scientific">Cladobotryum mycophilum</name>
    <dbReference type="NCBI Taxonomy" id="491253"/>
    <lineage>
        <taxon>Eukaryota</taxon>
        <taxon>Fungi</taxon>
        <taxon>Dikarya</taxon>
        <taxon>Ascomycota</taxon>
        <taxon>Pezizomycotina</taxon>
        <taxon>Sordariomycetes</taxon>
        <taxon>Hypocreomycetidae</taxon>
        <taxon>Hypocreales</taxon>
        <taxon>Hypocreaceae</taxon>
        <taxon>Cladobotryum</taxon>
    </lineage>
</organism>
<dbReference type="PANTHER" id="PTHR10642">
    <property type="entry name" value="RIBONUCLEASE H1"/>
    <property type="match status" value="1"/>
</dbReference>
<evidence type="ECO:0000256" key="1">
    <source>
        <dbReference type="ARBA" id="ARBA00000077"/>
    </source>
</evidence>
<dbReference type="InterPro" id="IPR036397">
    <property type="entry name" value="RNaseH_sf"/>
</dbReference>
<name>A0ABR0SPK5_9HYPO</name>
<sequence>MSFLEFELPDHDDDAPYDEFGDEIRRRFNPRYSPMHSRVPESELVVYNPSKHVSQLQVMHPRTGALELDRLTVVVSIDGACRGNGTPSARAAWGVYFGPQSPLNASGLLAPSLPQTSTRAEIEALSQALLIIRESVSEDVSLQEIRIISDSQFLVKAMSVWIEDWVENDGCNAGGRPIAHYEILKEIYDHLEEMTYGDDGGMDIRFWHVARERNKEADALANGAFGR</sequence>
<proteinExistence type="inferred from homology"/>
<keyword evidence="5" id="KW-0479">Metal-binding</keyword>
<comment type="catalytic activity">
    <reaction evidence="1">
        <text>Endonucleolytic cleavage to 5'-phosphomonoester.</text>
        <dbReference type="EC" id="3.1.26.4"/>
    </reaction>
</comment>